<keyword evidence="1" id="KW-1133">Transmembrane helix</keyword>
<name>A0A511NGJ1_9FLAO</name>
<feature type="transmembrane region" description="Helical" evidence="1">
    <location>
        <begin position="106"/>
        <end position="126"/>
    </location>
</feature>
<keyword evidence="1" id="KW-0472">Membrane</keyword>
<dbReference type="AlphaFoldDB" id="A0A511NGJ1"/>
<dbReference type="EMBL" id="BJXC01000010">
    <property type="protein sequence ID" value="GEM51929.1"/>
    <property type="molecule type" value="Genomic_DNA"/>
</dbReference>
<evidence type="ECO:0000313" key="3">
    <source>
        <dbReference type="Proteomes" id="UP000321245"/>
    </source>
</evidence>
<gene>
    <name evidence="2" type="ORF">EB1_17190</name>
</gene>
<dbReference type="STRING" id="1218108.GCA_000382425_03057"/>
<feature type="transmembrane region" description="Helical" evidence="1">
    <location>
        <begin position="32"/>
        <end position="52"/>
    </location>
</feature>
<dbReference type="Proteomes" id="UP000321245">
    <property type="component" value="Unassembled WGS sequence"/>
</dbReference>
<feature type="transmembrane region" description="Helical" evidence="1">
    <location>
        <begin position="64"/>
        <end position="82"/>
    </location>
</feature>
<proteinExistence type="predicted"/>
<keyword evidence="3" id="KW-1185">Reference proteome</keyword>
<evidence type="ECO:0000313" key="2">
    <source>
        <dbReference type="EMBL" id="GEM51929.1"/>
    </source>
</evidence>
<reference evidence="2 3" key="1">
    <citation type="submission" date="2019-07" db="EMBL/GenBank/DDBJ databases">
        <title>Whole genome shotgun sequence of Empedobacter brevis NBRC 14943.</title>
        <authorList>
            <person name="Hosoyama A."/>
            <person name="Uohara A."/>
            <person name="Ohji S."/>
            <person name="Ichikawa N."/>
        </authorList>
    </citation>
    <scope>NUCLEOTIDE SEQUENCE [LARGE SCALE GENOMIC DNA]</scope>
    <source>
        <strain evidence="2 3">NBRC 14943</strain>
    </source>
</reference>
<comment type="caution">
    <text evidence="2">The sequence shown here is derived from an EMBL/GenBank/DDBJ whole genome shotgun (WGS) entry which is preliminary data.</text>
</comment>
<protein>
    <submittedName>
        <fullName evidence="2">Uncharacterized protein</fullName>
    </submittedName>
</protein>
<evidence type="ECO:0000256" key="1">
    <source>
        <dbReference type="SAM" id="Phobius"/>
    </source>
</evidence>
<keyword evidence="1" id="KW-0812">Transmembrane</keyword>
<sequence>MGIFISISFVETPLKFQVTGMTLPIALELGRLTFAVSTNIQLILLFFVLLLLFVNRKKMNKSTIVSAILLTIVLSLEKFWLLPVLDTRAAILITGKGVPPSPLHDYFIYAEIFKLLILIVFCITLITKKDEQTFY</sequence>
<accession>A0A511NGJ1</accession>
<organism evidence="2 3">
    <name type="scientific">Empedobacter brevis NBRC 14943 = ATCC 43319</name>
    <dbReference type="NCBI Taxonomy" id="1218108"/>
    <lineage>
        <taxon>Bacteria</taxon>
        <taxon>Pseudomonadati</taxon>
        <taxon>Bacteroidota</taxon>
        <taxon>Flavobacteriia</taxon>
        <taxon>Flavobacteriales</taxon>
        <taxon>Weeksellaceae</taxon>
        <taxon>Empedobacter</taxon>
    </lineage>
</organism>